<name>V5WCH6_9SPIO</name>
<dbReference type="PRINTS" id="PR00081">
    <property type="entry name" value="GDHRDH"/>
</dbReference>
<evidence type="ECO:0000259" key="4">
    <source>
        <dbReference type="SMART" id="SM00822"/>
    </source>
</evidence>
<dbReference type="InterPro" id="IPR057326">
    <property type="entry name" value="KR_dom"/>
</dbReference>
<dbReference type="InterPro" id="IPR020904">
    <property type="entry name" value="Sc_DH/Rdtase_CS"/>
</dbReference>
<dbReference type="Gene3D" id="3.40.50.720">
    <property type="entry name" value="NAD(P)-binding Rossmann-like Domain"/>
    <property type="match status" value="1"/>
</dbReference>
<dbReference type="HOGENOM" id="CLU_010194_2_1_12"/>
<dbReference type="EMBL" id="CP006939">
    <property type="protein sequence ID" value="AHC13488.1"/>
    <property type="molecule type" value="Genomic_DNA"/>
</dbReference>
<dbReference type="Pfam" id="PF00106">
    <property type="entry name" value="adh_short"/>
    <property type="match status" value="1"/>
</dbReference>
<dbReference type="PROSITE" id="PS00061">
    <property type="entry name" value="ADH_SHORT"/>
    <property type="match status" value="1"/>
</dbReference>
<dbReference type="STRING" id="1307761.L21SP2_0042"/>
<keyword evidence="6" id="KW-1185">Reference proteome</keyword>
<feature type="domain" description="Ketoreductase" evidence="4">
    <location>
        <begin position="8"/>
        <end position="195"/>
    </location>
</feature>
<dbReference type="SUPFAM" id="SSF51735">
    <property type="entry name" value="NAD(P)-binding Rossmann-fold domains"/>
    <property type="match status" value="1"/>
</dbReference>
<protein>
    <submittedName>
        <fullName evidence="5">Dehydrogenase</fullName>
    </submittedName>
</protein>
<dbReference type="InterPro" id="IPR002347">
    <property type="entry name" value="SDR_fam"/>
</dbReference>
<dbReference type="SMART" id="SM00822">
    <property type="entry name" value="PKS_KR"/>
    <property type="match status" value="1"/>
</dbReference>
<proteinExistence type="inferred from homology"/>
<dbReference type="KEGG" id="slr:L21SP2_0042"/>
<dbReference type="eggNOG" id="COG1028">
    <property type="taxonomic scope" value="Bacteria"/>
</dbReference>
<dbReference type="GO" id="GO:0016616">
    <property type="term" value="F:oxidoreductase activity, acting on the CH-OH group of donors, NAD or NADP as acceptor"/>
    <property type="evidence" value="ECO:0007669"/>
    <property type="project" value="TreeGrafter"/>
</dbReference>
<dbReference type="InterPro" id="IPR036291">
    <property type="entry name" value="NAD(P)-bd_dom_sf"/>
</dbReference>
<dbReference type="PANTHER" id="PTHR24322">
    <property type="entry name" value="PKSB"/>
    <property type="match status" value="1"/>
</dbReference>
<sequence length="279" mass="30551">MGFTFQDSRVIITGGAGGIGRETSLLLLGLGARLAVWDFNKDALDAFQQECANLGYSIHCEICDVTDYPEVDRALARSVEALSGLDVLINNAGYVANGFFQEREFHFWSRTLTINLEALMYLSYQSLETLEKSSDSRIVNISSAAGVIGTAGLAAYSAAKWGVWGFSEALRQEIHTRGNTNPGVTTIHPSYLAKGMFEGARLKGLGALIVPLVKSHKDVAKAIVRSIRKRKNRVMLPRSVASAIFFRAILPDSWFQGFTRLLNVHSSMSGWKGQGRSID</sequence>
<accession>V5WCH6</accession>
<dbReference type="OrthoDB" id="9803333at2"/>
<dbReference type="PANTHER" id="PTHR24322:SF736">
    <property type="entry name" value="RETINOL DEHYDROGENASE 10"/>
    <property type="match status" value="1"/>
</dbReference>
<reference evidence="5 6" key="1">
    <citation type="journal article" date="2015" name="Stand. Genomic Sci.">
        <title>Complete genome sequence and description of Salinispira pacifica gen. nov., sp. nov., a novel spirochaete isolated form a hypersaline microbial mat.</title>
        <authorList>
            <person name="Ben Hania W."/>
            <person name="Joseph M."/>
            <person name="Schumann P."/>
            <person name="Bunk B."/>
            <person name="Fiebig A."/>
            <person name="Sproer C."/>
            <person name="Klenk H.P."/>
            <person name="Fardeau M.L."/>
            <person name="Spring S."/>
        </authorList>
    </citation>
    <scope>NUCLEOTIDE SEQUENCE [LARGE SCALE GENOMIC DNA]</scope>
    <source>
        <strain evidence="5 6">L21-RPul-D2</strain>
    </source>
</reference>
<evidence type="ECO:0000256" key="3">
    <source>
        <dbReference type="RuleBase" id="RU000363"/>
    </source>
</evidence>
<evidence type="ECO:0000256" key="2">
    <source>
        <dbReference type="ARBA" id="ARBA00023002"/>
    </source>
</evidence>
<keyword evidence="2" id="KW-0560">Oxidoreductase</keyword>
<dbReference type="RefSeq" id="WP_024266421.1">
    <property type="nucleotide sequence ID" value="NC_023035.1"/>
</dbReference>
<dbReference type="PRINTS" id="PR00080">
    <property type="entry name" value="SDRFAMILY"/>
</dbReference>
<evidence type="ECO:0000313" key="6">
    <source>
        <dbReference type="Proteomes" id="UP000018680"/>
    </source>
</evidence>
<evidence type="ECO:0000313" key="5">
    <source>
        <dbReference type="EMBL" id="AHC13488.1"/>
    </source>
</evidence>
<comment type="similarity">
    <text evidence="1 3">Belongs to the short-chain dehydrogenases/reductases (SDR) family.</text>
</comment>
<gene>
    <name evidence="5" type="ORF">L21SP2_0042</name>
</gene>
<organism evidence="5 6">
    <name type="scientific">Salinispira pacifica</name>
    <dbReference type="NCBI Taxonomy" id="1307761"/>
    <lineage>
        <taxon>Bacteria</taxon>
        <taxon>Pseudomonadati</taxon>
        <taxon>Spirochaetota</taxon>
        <taxon>Spirochaetia</taxon>
        <taxon>Spirochaetales</taxon>
        <taxon>Spirochaetaceae</taxon>
        <taxon>Salinispira</taxon>
    </lineage>
</organism>
<dbReference type="Proteomes" id="UP000018680">
    <property type="component" value="Chromosome"/>
</dbReference>
<evidence type="ECO:0000256" key="1">
    <source>
        <dbReference type="ARBA" id="ARBA00006484"/>
    </source>
</evidence>
<dbReference type="AlphaFoldDB" id="V5WCH6"/>